<evidence type="ECO:0000313" key="1">
    <source>
        <dbReference type="EMBL" id="CAG8524045.1"/>
    </source>
</evidence>
<keyword evidence="2" id="KW-1185">Reference proteome</keyword>
<organism evidence="1 2">
    <name type="scientific">Acaulospora colombiana</name>
    <dbReference type="NCBI Taxonomy" id="27376"/>
    <lineage>
        <taxon>Eukaryota</taxon>
        <taxon>Fungi</taxon>
        <taxon>Fungi incertae sedis</taxon>
        <taxon>Mucoromycota</taxon>
        <taxon>Glomeromycotina</taxon>
        <taxon>Glomeromycetes</taxon>
        <taxon>Diversisporales</taxon>
        <taxon>Acaulosporaceae</taxon>
        <taxon>Acaulospora</taxon>
    </lineage>
</organism>
<reference evidence="1" key="1">
    <citation type="submission" date="2021-06" db="EMBL/GenBank/DDBJ databases">
        <authorList>
            <person name="Kallberg Y."/>
            <person name="Tangrot J."/>
            <person name="Rosling A."/>
        </authorList>
    </citation>
    <scope>NUCLEOTIDE SEQUENCE</scope>
    <source>
        <strain evidence="1">CL356</strain>
    </source>
</reference>
<dbReference type="Proteomes" id="UP000789525">
    <property type="component" value="Unassembled WGS sequence"/>
</dbReference>
<proteinExistence type="predicted"/>
<accession>A0ACA9LDP3</accession>
<protein>
    <submittedName>
        <fullName evidence="1">14807_t:CDS:1</fullName>
    </submittedName>
</protein>
<comment type="caution">
    <text evidence="1">The sequence shown here is derived from an EMBL/GenBank/DDBJ whole genome shotgun (WGS) entry which is preliminary data.</text>
</comment>
<sequence length="134" mass="15520">MKSLYSLESYCLRFHTEPLDIKQAYRKKAGPANDCTDPKRKASQLGVSINKWIGEWAYSNQLDVMKRLFMPTGTINDTSCERANQWKQREGMRLGRNAASSYTSISNFYKCKDIGHKQMTKHQTLYPQEEVKSD</sequence>
<dbReference type="EMBL" id="CAJVPT010005798">
    <property type="protein sequence ID" value="CAG8524045.1"/>
    <property type="molecule type" value="Genomic_DNA"/>
</dbReference>
<name>A0ACA9LDP3_9GLOM</name>
<gene>
    <name evidence="1" type="ORF">ACOLOM_LOCUS3785</name>
</gene>
<evidence type="ECO:0000313" key="2">
    <source>
        <dbReference type="Proteomes" id="UP000789525"/>
    </source>
</evidence>
<feature type="non-terminal residue" evidence="1">
    <location>
        <position position="134"/>
    </location>
</feature>